<evidence type="ECO:0000256" key="1">
    <source>
        <dbReference type="SAM" id="Phobius"/>
    </source>
</evidence>
<dbReference type="EMBL" id="JMTM01000017">
    <property type="protein sequence ID" value="OAZ05135.1"/>
    <property type="molecule type" value="Genomic_DNA"/>
</dbReference>
<feature type="transmembrane region" description="Helical" evidence="1">
    <location>
        <begin position="12"/>
        <end position="34"/>
    </location>
</feature>
<dbReference type="PANTHER" id="PTHR30441">
    <property type="entry name" value="DUF748 DOMAIN-CONTAINING PROTEIN"/>
    <property type="match status" value="1"/>
</dbReference>
<sequence length="809" mass="91614">MTKKWLSIIKKIGKFFLFFVLFLISLYGIIGLYIDTHHDQLLKEVREIANKNIKGEVTIGDFEVVYFHGFPHMTIAVKDVTIKDSLWAKHKRTLLKANSIYAKILPWDIFLKKIKIDNVSIHDAKIHLYIDPKGYTNTSVFSSDSKTKTTSSKKLSLELDQVKLVDVSFISENQFKHKRFDFTVDHLHLKKFDTAQGWEADIDLKTLVKSMTFSMRHGSFAKNKVIEGTLIAKYSEANGAIAVNSDALSIGEDVFKVNTSFGVDKGNSIFSIGLFVKNIRWKSASNLLSNNISRILNRFDFKDPFKVSCNIIGDFNKDGDPKILVKATIKNNELSYFDYKITDCNFLGVYNNHYQKNKDISDENSAVVLQNFRGKVKNIPFVTKNMMILNLDKPIASGSFVSSFDLEQLNQTIVNKEMSFESGNANLNLSFKADVEDLKMVKPFFIGSVVVQNANGTLIPLNKQFQNSSIDLSFTTNQLRVNQIVLNTQKSALNLKGNSDNFLNYYYDSPEKIFMNWDIQAKTIDLNEFNFGSGKTTTAPKQTAAISPDIINILNESNASINFSADTIIYKKVKVQKAIAQIKVVADSTIIKNVSLVFGKSPIKLNGAISYKDKSNHIYTKIDATKVDVDELLKAFDNFGSKALTPESISGLVSISGYFDGDFDKNLNMVKRSLTGNLNLELNKGALKHFDPLKKIGKYAFPFRNFDNITIDSLDINIDIKDGFANFDQTPINSSVLDFDLEGTYGFYGDSNMEVDVHLRNPEKDKKRRKKKIVKEKRNRGITLHLQAIEEGENPFKIKLRFKNEKLKY</sequence>
<keyword evidence="1" id="KW-0472">Membrane</keyword>
<accession>A0A199XU16</accession>
<reference evidence="2 3" key="1">
    <citation type="submission" date="2016-06" db="EMBL/GenBank/DDBJ databases">
        <title>Draft genome sequence of Flavobacterium succinicans strain DD5b.</title>
        <authorList>
            <person name="Poehlein A."/>
            <person name="Daniel R."/>
            <person name="Simeonova D.D."/>
        </authorList>
    </citation>
    <scope>NUCLEOTIDE SEQUENCE [LARGE SCALE GENOMIC DNA]</scope>
    <source>
        <strain evidence="2 3">DD5b</strain>
    </source>
</reference>
<dbReference type="GO" id="GO:0005886">
    <property type="term" value="C:plasma membrane"/>
    <property type="evidence" value="ECO:0007669"/>
    <property type="project" value="TreeGrafter"/>
</dbReference>
<protein>
    <submittedName>
        <fullName evidence="2">Putative assembly protein</fullName>
    </submittedName>
</protein>
<proteinExistence type="predicted"/>
<name>A0A199XU16_9FLAO</name>
<dbReference type="RefSeq" id="WP_064714812.1">
    <property type="nucleotide sequence ID" value="NZ_JMTM01000017.1"/>
</dbReference>
<keyword evidence="1" id="KW-0812">Transmembrane</keyword>
<keyword evidence="3" id="KW-1185">Reference proteome</keyword>
<evidence type="ECO:0000313" key="3">
    <source>
        <dbReference type="Proteomes" id="UP000093807"/>
    </source>
</evidence>
<dbReference type="GO" id="GO:0090313">
    <property type="term" value="P:regulation of protein targeting to membrane"/>
    <property type="evidence" value="ECO:0007669"/>
    <property type="project" value="TreeGrafter"/>
</dbReference>
<comment type="caution">
    <text evidence="2">The sequence shown here is derived from an EMBL/GenBank/DDBJ whole genome shotgun (WGS) entry which is preliminary data.</text>
</comment>
<dbReference type="OrthoDB" id="1489065at2"/>
<dbReference type="Proteomes" id="UP000093807">
    <property type="component" value="Unassembled WGS sequence"/>
</dbReference>
<dbReference type="AlphaFoldDB" id="A0A199XU16"/>
<dbReference type="PANTHER" id="PTHR30441:SF8">
    <property type="entry name" value="DUF748 DOMAIN-CONTAINING PROTEIN"/>
    <property type="match status" value="1"/>
</dbReference>
<evidence type="ECO:0000313" key="2">
    <source>
        <dbReference type="EMBL" id="OAZ05135.1"/>
    </source>
</evidence>
<keyword evidence="1" id="KW-1133">Transmembrane helix</keyword>
<dbReference type="PATRIC" id="fig|29536.5.peg.1016"/>
<gene>
    <name evidence="2" type="ORF">FLB_09870</name>
</gene>
<organism evidence="2 3">
    <name type="scientific">Flavobacterium succinicans</name>
    <dbReference type="NCBI Taxonomy" id="29536"/>
    <lineage>
        <taxon>Bacteria</taxon>
        <taxon>Pseudomonadati</taxon>
        <taxon>Bacteroidota</taxon>
        <taxon>Flavobacteriia</taxon>
        <taxon>Flavobacteriales</taxon>
        <taxon>Flavobacteriaceae</taxon>
        <taxon>Flavobacterium</taxon>
    </lineage>
</organism>
<dbReference type="InterPro" id="IPR052894">
    <property type="entry name" value="AsmA-related"/>
</dbReference>